<feature type="region of interest" description="Disordered" evidence="5">
    <location>
        <begin position="231"/>
        <end position="285"/>
    </location>
</feature>
<dbReference type="PROSITE" id="PS50089">
    <property type="entry name" value="ZF_RING_2"/>
    <property type="match status" value="1"/>
</dbReference>
<dbReference type="EMBL" id="GHES01042632">
    <property type="protein sequence ID" value="MPA73191.1"/>
    <property type="molecule type" value="Transcribed_RNA"/>
</dbReference>
<dbReference type="InterPro" id="IPR001841">
    <property type="entry name" value="Znf_RING"/>
</dbReference>
<proteinExistence type="predicted"/>
<dbReference type="InterPro" id="IPR017907">
    <property type="entry name" value="Znf_RING_CS"/>
</dbReference>
<feature type="compositionally biased region" description="Polar residues" evidence="5">
    <location>
        <begin position="231"/>
        <end position="247"/>
    </location>
</feature>
<protein>
    <submittedName>
        <fullName evidence="7">Putative E3 ubiquitin protein ligase DRIP2</fullName>
        <ecNumber evidence="7">2.3.2.27</ecNumber>
    </submittedName>
</protein>
<evidence type="ECO:0000256" key="2">
    <source>
        <dbReference type="ARBA" id="ARBA00022771"/>
    </source>
</evidence>
<evidence type="ECO:0000256" key="1">
    <source>
        <dbReference type="ARBA" id="ARBA00022723"/>
    </source>
</evidence>
<dbReference type="PANTHER" id="PTHR46293">
    <property type="entry name" value="E3 UBIQUITIN PROTEIN LIGASE DRIP1"/>
    <property type="match status" value="1"/>
</dbReference>
<organism evidence="7">
    <name type="scientific">Davidia involucrata</name>
    <name type="common">Dove tree</name>
    <dbReference type="NCBI Taxonomy" id="16924"/>
    <lineage>
        <taxon>Eukaryota</taxon>
        <taxon>Viridiplantae</taxon>
        <taxon>Streptophyta</taxon>
        <taxon>Embryophyta</taxon>
        <taxon>Tracheophyta</taxon>
        <taxon>Spermatophyta</taxon>
        <taxon>Magnoliopsida</taxon>
        <taxon>eudicotyledons</taxon>
        <taxon>Gunneridae</taxon>
        <taxon>Pentapetalae</taxon>
        <taxon>asterids</taxon>
        <taxon>Cornales</taxon>
        <taxon>Nyssaceae</taxon>
        <taxon>Davidia</taxon>
    </lineage>
</organism>
<keyword evidence="1" id="KW-0479">Metal-binding</keyword>
<evidence type="ECO:0000259" key="6">
    <source>
        <dbReference type="PROSITE" id="PS50089"/>
    </source>
</evidence>
<dbReference type="Pfam" id="PF13923">
    <property type="entry name" value="zf-C3HC4_2"/>
    <property type="match status" value="1"/>
</dbReference>
<feature type="region of interest" description="Disordered" evidence="5">
    <location>
        <begin position="102"/>
        <end position="206"/>
    </location>
</feature>
<evidence type="ECO:0000256" key="4">
    <source>
        <dbReference type="PROSITE-ProRule" id="PRU00175"/>
    </source>
</evidence>
<evidence type="ECO:0000313" key="7">
    <source>
        <dbReference type="EMBL" id="MPA73191.1"/>
    </source>
</evidence>
<dbReference type="CDD" id="cd16525">
    <property type="entry name" value="RING-HC_PCGF"/>
    <property type="match status" value="1"/>
</dbReference>
<dbReference type="GO" id="GO:0008270">
    <property type="term" value="F:zinc ion binding"/>
    <property type="evidence" value="ECO:0007669"/>
    <property type="project" value="UniProtKB-KW"/>
</dbReference>
<reference evidence="7" key="1">
    <citation type="submission" date="2019-08" db="EMBL/GenBank/DDBJ databases">
        <title>Reference gene set and small RNA set construction with multiple tissues from Davidia involucrata Baill.</title>
        <authorList>
            <person name="Yang H."/>
            <person name="Zhou C."/>
            <person name="Li G."/>
            <person name="Wang J."/>
            <person name="Gao P."/>
            <person name="Wang M."/>
            <person name="Wang R."/>
            <person name="Zhao Y."/>
        </authorList>
    </citation>
    <scope>NUCLEOTIDE SEQUENCE</scope>
    <source>
        <tissue evidence="7">Mixed with DoveR01_LX</tissue>
    </source>
</reference>
<dbReference type="SMART" id="SM00184">
    <property type="entry name" value="RING"/>
    <property type="match status" value="1"/>
</dbReference>
<name>A0A5B7BZ01_DAVIN</name>
<feature type="compositionally biased region" description="Basic and acidic residues" evidence="5">
    <location>
        <begin position="250"/>
        <end position="272"/>
    </location>
</feature>
<sequence>MMMMMMTTNSQVVQLRSGKIAACITCPICKKLFKDATSITECLHTFCRKCIYDKIIEEELDSCPVCNIDLGCAPLEKLRADHTLQNIRAKIFSSVRSEAKEPEVVPSVPLPARRKERSLSSLVSTPNVSNQTVMTRRRKPAARKPPASRGSTSSTEEPIKKLEDRPGSSSPPVTLSKIVQNRKQNSSAAESSVQHMPNKGTEHSAEPLEGMTDLWKPLNCLVEAAGISKSNKSISQGSVGKSAPSSVQDDEAHVPKSKIKERSSKSKVHDENGSTPAPSVLVKPRKKRAVASEELNISSQAVVDAASSKCERRVNPIWFTLVASDDQEGDAPLPQIPSCYIMIKDVNLPVSFIKKYLVQKLDLNSEAEVQIALRGQPILPTLRLHNLIDLWSQTSERIKTSAGSSAKDFVMVVSYGRKAQPS</sequence>
<accession>A0A5B7BZ01</accession>
<dbReference type="Gene3D" id="3.30.40.10">
    <property type="entry name" value="Zinc/RING finger domain, C3HC4 (zinc finger)"/>
    <property type="match status" value="1"/>
</dbReference>
<feature type="domain" description="RING-type" evidence="6">
    <location>
        <begin position="26"/>
        <end position="67"/>
    </location>
</feature>
<feature type="compositionally biased region" description="Polar residues" evidence="5">
    <location>
        <begin position="119"/>
        <end position="134"/>
    </location>
</feature>
<evidence type="ECO:0000256" key="5">
    <source>
        <dbReference type="SAM" id="MobiDB-lite"/>
    </source>
</evidence>
<feature type="compositionally biased region" description="Basic and acidic residues" evidence="5">
    <location>
        <begin position="157"/>
        <end position="166"/>
    </location>
</feature>
<dbReference type="SUPFAM" id="SSF57850">
    <property type="entry name" value="RING/U-box"/>
    <property type="match status" value="1"/>
</dbReference>
<keyword evidence="7" id="KW-0012">Acyltransferase</keyword>
<dbReference type="PROSITE" id="PS00518">
    <property type="entry name" value="ZF_RING_1"/>
    <property type="match status" value="1"/>
</dbReference>
<keyword evidence="3" id="KW-0862">Zinc</keyword>
<dbReference type="AlphaFoldDB" id="A0A5B7BZ01"/>
<dbReference type="EC" id="2.3.2.27" evidence="7"/>
<dbReference type="InterPro" id="IPR013083">
    <property type="entry name" value="Znf_RING/FYVE/PHD"/>
</dbReference>
<dbReference type="InterPro" id="IPR044807">
    <property type="entry name" value="DRIP1-like"/>
</dbReference>
<gene>
    <name evidence="7" type="ORF">Din_042632</name>
</gene>
<feature type="compositionally biased region" description="Polar residues" evidence="5">
    <location>
        <begin position="167"/>
        <end position="195"/>
    </location>
</feature>
<dbReference type="PANTHER" id="PTHR46293:SF3">
    <property type="entry name" value="E3 UBIQUITIN PROTEIN LIGASE DRIPH-RELATED"/>
    <property type="match status" value="1"/>
</dbReference>
<evidence type="ECO:0000256" key="3">
    <source>
        <dbReference type="ARBA" id="ARBA00022833"/>
    </source>
</evidence>
<keyword evidence="2 4" id="KW-0863">Zinc-finger</keyword>
<keyword evidence="7" id="KW-0808">Transferase</keyword>
<dbReference type="GO" id="GO:0061630">
    <property type="term" value="F:ubiquitin protein ligase activity"/>
    <property type="evidence" value="ECO:0007669"/>
    <property type="project" value="UniProtKB-EC"/>
</dbReference>